<comment type="caution">
    <text evidence="1">The sequence shown here is derived from an EMBL/GenBank/DDBJ whole genome shotgun (WGS) entry which is preliminary data.</text>
</comment>
<organism evidence="1 2">
    <name type="scientific">Limimaricola hongkongensis DSM 17492</name>
    <dbReference type="NCBI Taxonomy" id="1122180"/>
    <lineage>
        <taxon>Bacteria</taxon>
        <taxon>Pseudomonadati</taxon>
        <taxon>Pseudomonadota</taxon>
        <taxon>Alphaproteobacteria</taxon>
        <taxon>Rhodobacterales</taxon>
        <taxon>Paracoccaceae</taxon>
        <taxon>Limimaricola</taxon>
    </lineage>
</organism>
<dbReference type="PATRIC" id="fig|1122180.6.peg.1231"/>
<proteinExistence type="predicted"/>
<sequence length="200" mass="20817">MSAHIAMQFTPTPESADATFGRDVQVHVALHETADGGITIDLRMNDDAGQGLGLAALVFDFADHELLAGLSLTGPRLRGQNFSAGRVRATGDAARGFDCGASFCRAQQAQRGRAPRDTAVHLAHDSLSITLDDLAGRAFALHLVPTAANHAPCAGFVIEGCLPARPARRDRVAASTDGSVFGGVFDEFVSRLAAPLGNAA</sequence>
<evidence type="ECO:0000313" key="2">
    <source>
        <dbReference type="Proteomes" id="UP000025047"/>
    </source>
</evidence>
<evidence type="ECO:0000313" key="1">
    <source>
        <dbReference type="EMBL" id="EYD72446.1"/>
    </source>
</evidence>
<dbReference type="Proteomes" id="UP000025047">
    <property type="component" value="Unassembled WGS sequence"/>
</dbReference>
<dbReference type="HOGENOM" id="CLU_1364838_0_0_5"/>
<reference evidence="1 2" key="1">
    <citation type="submission" date="2013-03" db="EMBL/GenBank/DDBJ databases">
        <authorList>
            <person name="Fiebig A."/>
            <person name="Goeker M."/>
            <person name="Klenk H.-P.P."/>
        </authorList>
    </citation>
    <scope>NUCLEOTIDE SEQUENCE [LARGE SCALE GENOMIC DNA]</scope>
    <source>
        <strain evidence="1 2">DSM 17492</strain>
    </source>
</reference>
<dbReference type="AlphaFoldDB" id="A0A017HDK5"/>
<gene>
    <name evidence="1" type="ORF">Lokhon_01245</name>
</gene>
<dbReference type="EMBL" id="APGJ01000004">
    <property type="protein sequence ID" value="EYD72446.1"/>
    <property type="molecule type" value="Genomic_DNA"/>
</dbReference>
<dbReference type="RefSeq" id="WP_017928380.1">
    <property type="nucleotide sequence ID" value="NZ_KB822997.1"/>
</dbReference>
<dbReference type="eggNOG" id="ENOG50300SU">
    <property type="taxonomic scope" value="Bacteria"/>
</dbReference>
<accession>A0A017HDK5</accession>
<dbReference type="OrthoDB" id="7861490at2"/>
<keyword evidence="2" id="KW-1185">Reference proteome</keyword>
<protein>
    <submittedName>
        <fullName evidence="1">Uncharacterized protein</fullName>
    </submittedName>
</protein>
<name>A0A017HDK5_9RHOB</name>